<dbReference type="InterPro" id="IPR050547">
    <property type="entry name" value="DEAD_box_RNA_helicases"/>
</dbReference>
<comment type="caution">
    <text evidence="13">The sequence shown here is derived from an EMBL/GenBank/DDBJ whole genome shotgun (WGS) entry which is preliminary data.</text>
</comment>
<dbReference type="PROSITE" id="PS00039">
    <property type="entry name" value="DEAD_ATP_HELICASE"/>
    <property type="match status" value="1"/>
</dbReference>
<evidence type="ECO:0000256" key="9">
    <source>
        <dbReference type="RuleBase" id="RU000492"/>
    </source>
</evidence>
<dbReference type="InterPro" id="IPR011545">
    <property type="entry name" value="DEAD/DEAH_box_helicase_dom"/>
</dbReference>
<evidence type="ECO:0000256" key="1">
    <source>
        <dbReference type="ARBA" id="ARBA00012552"/>
    </source>
</evidence>
<protein>
    <recommendedName>
        <fullName evidence="1">RNA helicase</fullName>
        <ecNumber evidence="1">3.6.4.13</ecNumber>
    </recommendedName>
</protein>
<dbReference type="GO" id="GO:0004386">
    <property type="term" value="F:helicase activity"/>
    <property type="evidence" value="ECO:0007669"/>
    <property type="project" value="UniProtKB-KW"/>
</dbReference>
<dbReference type="CDD" id="cd12252">
    <property type="entry name" value="RRM_DbpA"/>
    <property type="match status" value="1"/>
</dbReference>
<evidence type="ECO:0000313" key="14">
    <source>
        <dbReference type="Proteomes" id="UP001523566"/>
    </source>
</evidence>
<keyword evidence="5 9" id="KW-0347">Helicase</keyword>
<dbReference type="InterPro" id="IPR014014">
    <property type="entry name" value="RNA_helicase_DEAD_Q_motif"/>
</dbReference>
<evidence type="ECO:0000256" key="7">
    <source>
        <dbReference type="ARBA" id="ARBA00023016"/>
    </source>
</evidence>
<dbReference type="Gene3D" id="3.30.70.330">
    <property type="match status" value="1"/>
</dbReference>
<dbReference type="EMBL" id="JAMZFW010000015">
    <property type="protein sequence ID" value="MCP1102869.1"/>
    <property type="molecule type" value="Genomic_DNA"/>
</dbReference>
<dbReference type="Proteomes" id="UP001523566">
    <property type="component" value="Unassembled WGS sequence"/>
</dbReference>
<dbReference type="PROSITE" id="PS51194">
    <property type="entry name" value="HELICASE_CTER"/>
    <property type="match status" value="1"/>
</dbReference>
<dbReference type="SMART" id="SM00490">
    <property type="entry name" value="HELICc"/>
    <property type="match status" value="1"/>
</dbReference>
<name>A0ABT1EAL2_9FIRM</name>
<feature type="domain" description="Helicase C-terminal" evidence="11">
    <location>
        <begin position="217"/>
        <end position="381"/>
    </location>
</feature>
<dbReference type="RefSeq" id="WP_262066657.1">
    <property type="nucleotide sequence ID" value="NZ_JAMXOD010000015.1"/>
</dbReference>
<organism evidence="13 14">
    <name type="scientific">Aequitasia blattaphilus</name>
    <dbReference type="NCBI Taxonomy" id="2949332"/>
    <lineage>
        <taxon>Bacteria</taxon>
        <taxon>Bacillati</taxon>
        <taxon>Bacillota</taxon>
        <taxon>Clostridia</taxon>
        <taxon>Lachnospirales</taxon>
        <taxon>Lachnospiraceae</taxon>
        <taxon>Aequitasia</taxon>
    </lineage>
</organism>
<evidence type="ECO:0000256" key="2">
    <source>
        <dbReference type="ARBA" id="ARBA00022490"/>
    </source>
</evidence>
<dbReference type="InterPro" id="IPR000629">
    <property type="entry name" value="RNA-helicase_DEAD-box_CS"/>
</dbReference>
<keyword evidence="3 9" id="KW-0547">Nucleotide-binding</keyword>
<dbReference type="InterPro" id="IPR044742">
    <property type="entry name" value="DEAD/DEAH_RhlB"/>
</dbReference>
<dbReference type="Pfam" id="PF03880">
    <property type="entry name" value="DbpA"/>
    <property type="match status" value="1"/>
</dbReference>
<proteinExistence type="inferred from homology"/>
<comment type="similarity">
    <text evidence="9">Belongs to the DEAD box helicase family.</text>
</comment>
<evidence type="ECO:0000256" key="5">
    <source>
        <dbReference type="ARBA" id="ARBA00022806"/>
    </source>
</evidence>
<dbReference type="CDD" id="cd18787">
    <property type="entry name" value="SF2_C_DEAD"/>
    <property type="match status" value="1"/>
</dbReference>
<keyword evidence="4 9" id="KW-0378">Hydrolase</keyword>
<feature type="domain" description="DEAD-box RNA helicase Q" evidence="12">
    <location>
        <begin position="4"/>
        <end position="32"/>
    </location>
</feature>
<evidence type="ECO:0000256" key="8">
    <source>
        <dbReference type="PROSITE-ProRule" id="PRU00552"/>
    </source>
</evidence>
<sequence>MQELLFESLNVKEELKRAVKDMGFVEATPVQSKSIAPMLEGRDMVVQAPTGTGKTCAFGIPIMEAMKEEDSFVKALILSPTRELAVQITNELMKLNKYMSSIRILAVYGGQSIDRQIMALRKKPQIIVATPGRLMDHMRRKTIRLDRLEQLILDEADEMLNMGFREDIDEILESVPKERQTVLFSATMSQDILRISNRYLTDPVKIQITKSEITVPSIKQYYLEVSPDDKMDLLARLIDVNDFKLSMVFCNTKRMVDELSHEMTARGYLSEGIHGDMNQAQRDRVMRNFKEGRADILIATDVAARGIDVKGVEAVFNYDIPDDVEYYVHRIGRTGRAKEEGVSYSFATRRDMYRLKEIMNYTKAKIVFVTAPKVSEIADVRTQRALADIRKVMKKAKLDRYAKSIEEFLSEEENQDYTILDLASAFLSREVGAEQLREIEGPGKKRDRDRGGNKKSVRLFINIGKLDKIKKKHIVLLISEKCNVKEKMIGDVAVMDKFSFVNVPSSKAQEILHTLKGLRYNGRKLNVEISNKRK</sequence>
<dbReference type="Pfam" id="PF00271">
    <property type="entry name" value="Helicase_C"/>
    <property type="match status" value="1"/>
</dbReference>
<feature type="short sequence motif" description="Q motif" evidence="8">
    <location>
        <begin position="4"/>
        <end position="32"/>
    </location>
</feature>
<dbReference type="EC" id="3.6.4.13" evidence="1"/>
<feature type="domain" description="Helicase ATP-binding" evidence="10">
    <location>
        <begin position="35"/>
        <end position="206"/>
    </location>
</feature>
<evidence type="ECO:0000256" key="3">
    <source>
        <dbReference type="ARBA" id="ARBA00022741"/>
    </source>
</evidence>
<dbReference type="SUPFAM" id="SSF52540">
    <property type="entry name" value="P-loop containing nucleoside triphosphate hydrolases"/>
    <property type="match status" value="1"/>
</dbReference>
<dbReference type="CDD" id="cd00268">
    <property type="entry name" value="DEADc"/>
    <property type="match status" value="1"/>
</dbReference>
<reference evidence="13 14" key="1">
    <citation type="journal article" date="2022" name="Genome Biol. Evol.">
        <title>Host diet, physiology and behaviors set the stage for Lachnospiraceae cladogenesis.</title>
        <authorList>
            <person name="Vera-Ponce De Leon A."/>
            <person name="Schneider M."/>
            <person name="Jahnes B.C."/>
            <person name="Sadowski V."/>
            <person name="Camuy-Velez L.A."/>
            <person name="Duan J."/>
            <person name="Sabree Z.L."/>
        </authorList>
    </citation>
    <scope>NUCLEOTIDE SEQUENCE [LARGE SCALE GENOMIC DNA]</scope>
    <source>
        <strain evidence="13 14">PAL113</strain>
    </source>
</reference>
<dbReference type="InterPro" id="IPR027417">
    <property type="entry name" value="P-loop_NTPase"/>
</dbReference>
<dbReference type="InterPro" id="IPR057325">
    <property type="entry name" value="DeaD_dimer"/>
</dbReference>
<dbReference type="InterPro" id="IPR014001">
    <property type="entry name" value="Helicase_ATP-bd"/>
</dbReference>
<dbReference type="SMART" id="SM00487">
    <property type="entry name" value="DEXDc"/>
    <property type="match status" value="1"/>
</dbReference>
<accession>A0ABT1EAL2</accession>
<keyword evidence="14" id="KW-1185">Reference proteome</keyword>
<dbReference type="InterPro" id="IPR001650">
    <property type="entry name" value="Helicase_C-like"/>
</dbReference>
<dbReference type="Pfam" id="PF25399">
    <property type="entry name" value="DeaD_dimer"/>
    <property type="match status" value="1"/>
</dbReference>
<evidence type="ECO:0000259" key="11">
    <source>
        <dbReference type="PROSITE" id="PS51194"/>
    </source>
</evidence>
<dbReference type="Gene3D" id="3.40.50.300">
    <property type="entry name" value="P-loop containing nucleotide triphosphate hydrolases"/>
    <property type="match status" value="2"/>
</dbReference>
<dbReference type="Pfam" id="PF00270">
    <property type="entry name" value="DEAD"/>
    <property type="match status" value="1"/>
</dbReference>
<dbReference type="PANTHER" id="PTHR47963:SF8">
    <property type="entry name" value="ATP-DEPENDENT RNA HELICASE DEAD"/>
    <property type="match status" value="1"/>
</dbReference>
<keyword evidence="2" id="KW-0963">Cytoplasm</keyword>
<dbReference type="InterPro" id="IPR005580">
    <property type="entry name" value="DbpA/CsdA_RNA-bd_dom"/>
</dbReference>
<gene>
    <name evidence="13" type="ORF">NK125_10615</name>
</gene>
<evidence type="ECO:0000259" key="12">
    <source>
        <dbReference type="PROSITE" id="PS51195"/>
    </source>
</evidence>
<keyword evidence="6 9" id="KW-0067">ATP-binding</keyword>
<dbReference type="InterPro" id="IPR012677">
    <property type="entry name" value="Nucleotide-bd_a/b_plait_sf"/>
</dbReference>
<dbReference type="PROSITE" id="PS51195">
    <property type="entry name" value="Q_MOTIF"/>
    <property type="match status" value="1"/>
</dbReference>
<dbReference type="PROSITE" id="PS51192">
    <property type="entry name" value="HELICASE_ATP_BIND_1"/>
    <property type="match status" value="1"/>
</dbReference>
<keyword evidence="7" id="KW-0346">Stress response</keyword>
<dbReference type="PANTHER" id="PTHR47963">
    <property type="entry name" value="DEAD-BOX ATP-DEPENDENT RNA HELICASE 47, MITOCHONDRIAL"/>
    <property type="match status" value="1"/>
</dbReference>
<evidence type="ECO:0000259" key="10">
    <source>
        <dbReference type="PROSITE" id="PS51192"/>
    </source>
</evidence>
<evidence type="ECO:0000256" key="6">
    <source>
        <dbReference type="ARBA" id="ARBA00022840"/>
    </source>
</evidence>
<evidence type="ECO:0000256" key="4">
    <source>
        <dbReference type="ARBA" id="ARBA00022801"/>
    </source>
</evidence>
<evidence type="ECO:0000313" key="13">
    <source>
        <dbReference type="EMBL" id="MCP1102869.1"/>
    </source>
</evidence>